<protein>
    <submittedName>
        <fullName evidence="7">Uncharacterized protein</fullName>
    </submittedName>
</protein>
<evidence type="ECO:0000313" key="7">
    <source>
        <dbReference type="WBParaSite" id="PSAMB.scaffold346size55435.g4902.t1"/>
    </source>
</evidence>
<dbReference type="InterPro" id="IPR053719">
    <property type="entry name" value="Lipogen_MT_Stabilize_sf"/>
</dbReference>
<sequence length="169" mass="18467">MYQMPSVSTELPCTASSITRALENFLNSVDKMRETIMVPSRLKDTNVTVLPVMAQQQQVKEGASSAFIPSKNGGGVAGGPTPSSPANGADLFAFYRILYTIHQELTVGKSDSDFGSPADDDLADETTQKLKMLFRHHLHGMFSALRQLTDAANQMSKHYQEQIGELSLD</sequence>
<evidence type="ECO:0000313" key="6">
    <source>
        <dbReference type="Proteomes" id="UP000887566"/>
    </source>
</evidence>
<keyword evidence="4" id="KW-0963">Cytoplasm</keyword>
<dbReference type="PANTHER" id="PTHR14315">
    <property type="entry name" value="SPOT14 FAMILY MEMBER"/>
    <property type="match status" value="1"/>
</dbReference>
<dbReference type="Gene3D" id="6.10.140.1610">
    <property type="match status" value="1"/>
</dbReference>
<dbReference type="InterPro" id="IPR009786">
    <property type="entry name" value="Spot_14"/>
</dbReference>
<dbReference type="GO" id="GO:0046890">
    <property type="term" value="P:regulation of lipid biosynthetic process"/>
    <property type="evidence" value="ECO:0007669"/>
    <property type="project" value="TreeGrafter"/>
</dbReference>
<comment type="similarity">
    <text evidence="3">Belongs to the SPOT14 family.</text>
</comment>
<evidence type="ECO:0000256" key="3">
    <source>
        <dbReference type="ARBA" id="ARBA00009488"/>
    </source>
</evidence>
<dbReference type="Proteomes" id="UP000887566">
    <property type="component" value="Unplaced"/>
</dbReference>
<dbReference type="PANTHER" id="PTHR14315:SF17">
    <property type="entry name" value="MIP21584P"/>
    <property type="match status" value="1"/>
</dbReference>
<organism evidence="6 7">
    <name type="scientific">Plectus sambesii</name>
    <dbReference type="NCBI Taxonomy" id="2011161"/>
    <lineage>
        <taxon>Eukaryota</taxon>
        <taxon>Metazoa</taxon>
        <taxon>Ecdysozoa</taxon>
        <taxon>Nematoda</taxon>
        <taxon>Chromadorea</taxon>
        <taxon>Plectida</taxon>
        <taxon>Plectina</taxon>
        <taxon>Plectoidea</taxon>
        <taxon>Plectidae</taxon>
        <taxon>Plectus</taxon>
    </lineage>
</organism>
<keyword evidence="6" id="KW-1185">Reference proteome</keyword>
<dbReference type="WBParaSite" id="PSAMB.scaffold346size55435.g4902.t1">
    <property type="protein sequence ID" value="PSAMB.scaffold346size55435.g4902.t1"/>
    <property type="gene ID" value="PSAMB.scaffold346size55435.g4902"/>
</dbReference>
<evidence type="ECO:0000256" key="1">
    <source>
        <dbReference type="ARBA" id="ARBA00004123"/>
    </source>
</evidence>
<dbReference type="Pfam" id="PF07084">
    <property type="entry name" value="Spot_14"/>
    <property type="match status" value="1"/>
</dbReference>
<keyword evidence="5" id="KW-0539">Nucleus</keyword>
<dbReference type="AlphaFoldDB" id="A0A914WBI6"/>
<accession>A0A914WBI6</accession>
<comment type="subcellular location">
    <subcellularLocation>
        <location evidence="2">Cytoplasm</location>
    </subcellularLocation>
    <subcellularLocation>
        <location evidence="1">Nucleus</location>
    </subcellularLocation>
</comment>
<dbReference type="GO" id="GO:0005829">
    <property type="term" value="C:cytosol"/>
    <property type="evidence" value="ECO:0007669"/>
    <property type="project" value="TreeGrafter"/>
</dbReference>
<proteinExistence type="inferred from homology"/>
<dbReference type="GO" id="GO:0005634">
    <property type="term" value="C:nucleus"/>
    <property type="evidence" value="ECO:0007669"/>
    <property type="project" value="UniProtKB-SubCell"/>
</dbReference>
<evidence type="ECO:0000256" key="5">
    <source>
        <dbReference type="ARBA" id="ARBA00023242"/>
    </source>
</evidence>
<evidence type="ECO:0000256" key="4">
    <source>
        <dbReference type="ARBA" id="ARBA00022490"/>
    </source>
</evidence>
<reference evidence="7" key="1">
    <citation type="submission" date="2022-11" db="UniProtKB">
        <authorList>
            <consortium name="WormBaseParasite"/>
        </authorList>
    </citation>
    <scope>IDENTIFICATION</scope>
</reference>
<evidence type="ECO:0000256" key="2">
    <source>
        <dbReference type="ARBA" id="ARBA00004496"/>
    </source>
</evidence>
<name>A0A914WBI6_9BILA</name>